<dbReference type="RefSeq" id="WP_380967140.1">
    <property type="nucleotide sequence ID" value="NZ_JBHTCO010000018.1"/>
</dbReference>
<name>A0ABW2Q239_9BACL</name>
<evidence type="ECO:0000259" key="1">
    <source>
        <dbReference type="Pfam" id="PF02589"/>
    </source>
</evidence>
<evidence type="ECO:0000313" key="2">
    <source>
        <dbReference type="EMBL" id="MFC7394110.1"/>
    </source>
</evidence>
<accession>A0ABW2Q239</accession>
<reference evidence="3" key="1">
    <citation type="journal article" date="2019" name="Int. J. Syst. Evol. Microbiol.">
        <title>The Global Catalogue of Microorganisms (GCM) 10K type strain sequencing project: providing services to taxonomists for standard genome sequencing and annotation.</title>
        <authorList>
            <consortium name="The Broad Institute Genomics Platform"/>
            <consortium name="The Broad Institute Genome Sequencing Center for Infectious Disease"/>
            <person name="Wu L."/>
            <person name="Ma J."/>
        </authorList>
    </citation>
    <scope>NUCLEOTIDE SEQUENCE [LARGE SCALE GENOMIC DNA]</scope>
    <source>
        <strain evidence="3">CGMCC 1.16305</strain>
    </source>
</reference>
<dbReference type="PANTHER" id="PTHR43682:SF1">
    <property type="entry name" value="LACTATE UTILIZATION PROTEIN C"/>
    <property type="match status" value="1"/>
</dbReference>
<feature type="domain" description="LUD" evidence="1">
    <location>
        <begin position="53"/>
        <end position="228"/>
    </location>
</feature>
<evidence type="ECO:0000313" key="3">
    <source>
        <dbReference type="Proteomes" id="UP001596505"/>
    </source>
</evidence>
<proteinExistence type="predicted"/>
<dbReference type="EMBL" id="JBHTCO010000018">
    <property type="protein sequence ID" value="MFC7394110.1"/>
    <property type="molecule type" value="Genomic_DNA"/>
</dbReference>
<sequence>MSKGTIKNRDSFLENIAERLGRSTLETVDRSPRQYHPERRVYQGCNHDDLLSIFKKASASVHTEVFETDVSTLNKTIQDVVNHFGGGPVVTWDDPRFKEYGVNLDSNDIHVWDLSHGKENIDKAEQANVGITFSDVTLAESGTVILFNDKYKARAVSLLPRNFIAIVPKSSIVPRMTQAACSIHERIKAGKDIATCINFISGPSNSGDIEMNLVQGVHGPVNASYIIVIDR</sequence>
<organism evidence="2 3">
    <name type="scientific">Scopulibacillus cellulosilyticus</name>
    <dbReference type="NCBI Taxonomy" id="2665665"/>
    <lineage>
        <taxon>Bacteria</taxon>
        <taxon>Bacillati</taxon>
        <taxon>Bacillota</taxon>
        <taxon>Bacilli</taxon>
        <taxon>Bacillales</taxon>
        <taxon>Sporolactobacillaceae</taxon>
        <taxon>Scopulibacillus</taxon>
    </lineage>
</organism>
<dbReference type="Proteomes" id="UP001596505">
    <property type="component" value="Unassembled WGS sequence"/>
</dbReference>
<dbReference type="Gene3D" id="3.40.50.10420">
    <property type="entry name" value="NagB/RpiA/CoA transferase-like"/>
    <property type="match status" value="1"/>
</dbReference>
<dbReference type="SUPFAM" id="SSF100950">
    <property type="entry name" value="NagB/RpiA/CoA transferase-like"/>
    <property type="match status" value="1"/>
</dbReference>
<dbReference type="InterPro" id="IPR003741">
    <property type="entry name" value="LUD_dom"/>
</dbReference>
<dbReference type="PANTHER" id="PTHR43682">
    <property type="entry name" value="LACTATE UTILIZATION PROTEIN C"/>
    <property type="match status" value="1"/>
</dbReference>
<keyword evidence="3" id="KW-1185">Reference proteome</keyword>
<dbReference type="InterPro" id="IPR024185">
    <property type="entry name" value="FTHF_cligase-like_sf"/>
</dbReference>
<gene>
    <name evidence="2" type="ORF">ACFQRG_14230</name>
</gene>
<dbReference type="Pfam" id="PF02589">
    <property type="entry name" value="LUD_dom"/>
    <property type="match status" value="1"/>
</dbReference>
<dbReference type="InterPro" id="IPR037171">
    <property type="entry name" value="NagB/RpiA_transferase-like"/>
</dbReference>
<protein>
    <submittedName>
        <fullName evidence="2">Lactate utilization protein C</fullName>
    </submittedName>
</protein>
<comment type="caution">
    <text evidence="2">The sequence shown here is derived from an EMBL/GenBank/DDBJ whole genome shotgun (WGS) entry which is preliminary data.</text>
</comment>